<evidence type="ECO:0000313" key="8">
    <source>
        <dbReference type="Proteomes" id="UP000095788"/>
    </source>
</evidence>
<dbReference type="GO" id="GO:0003677">
    <property type="term" value="F:DNA binding"/>
    <property type="evidence" value="ECO:0007669"/>
    <property type="project" value="UniProtKB-KW"/>
</dbReference>
<dbReference type="CDD" id="cd06170">
    <property type="entry name" value="LuxR_C_like"/>
    <property type="match status" value="1"/>
</dbReference>
<dbReference type="InterPro" id="IPR036388">
    <property type="entry name" value="WH-like_DNA-bd_sf"/>
</dbReference>
<dbReference type="Gene3D" id="3.30.450.20">
    <property type="entry name" value="PAS domain"/>
    <property type="match status" value="1"/>
</dbReference>
<dbReference type="EMBL" id="WCTY01000011">
    <property type="protein sequence ID" value="KAB4185128.1"/>
    <property type="molecule type" value="Genomic_DNA"/>
</dbReference>
<dbReference type="AlphaFoldDB" id="A0A174RVS3"/>
<reference evidence="5 8" key="1">
    <citation type="submission" date="2015-09" db="EMBL/GenBank/DDBJ databases">
        <authorList>
            <consortium name="Pathogen Informatics"/>
        </authorList>
    </citation>
    <scope>NUCLEOTIDE SEQUENCE [LARGE SCALE GENOMIC DNA]</scope>
    <source>
        <strain evidence="5 8">2789STDY5834942</strain>
    </source>
</reference>
<reference evidence="7 9" key="2">
    <citation type="submission" date="2018-08" db="EMBL/GenBank/DDBJ databases">
        <title>A genome reference for cultivated species of the human gut microbiota.</title>
        <authorList>
            <person name="Zou Y."/>
            <person name="Xue W."/>
            <person name="Luo G."/>
        </authorList>
    </citation>
    <scope>NUCLEOTIDE SEQUENCE [LARGE SCALE GENOMIC DNA]</scope>
    <source>
        <strain evidence="7 9">OM07-9</strain>
    </source>
</reference>
<dbReference type="PRINTS" id="PR00038">
    <property type="entry name" value="HTHLUXR"/>
</dbReference>
<sequence>MDTKDILNKEFFAQNFSEGQPYAKMLNIYKGIACNYARMENAIAVLSDWHTNESYIYYGGFSQMLGIEKDVKDSKVASIWEEEIFKIVHPDDLAEKHLQELCFYNFVKRQPKKKRTDYYLMSKLRMKNKRDSYIPVLHRIFYVSMPTNDTLWLALCLYTPLAFDIPAKCMIINSIDGHVTELEEYNNEKILSVREKQVLKLIDKGLMSKDIAEMLSISIYTVNRHRQEILGKLQVKNSIEACRIAKDLKLI</sequence>
<dbReference type="GO" id="GO:0006355">
    <property type="term" value="P:regulation of DNA-templated transcription"/>
    <property type="evidence" value="ECO:0007669"/>
    <property type="project" value="InterPro"/>
</dbReference>
<dbReference type="EMBL" id="CZBF01000003">
    <property type="protein sequence ID" value="CUP88181.1"/>
    <property type="molecule type" value="Genomic_DNA"/>
</dbReference>
<evidence type="ECO:0000259" key="4">
    <source>
        <dbReference type="PROSITE" id="PS50043"/>
    </source>
</evidence>
<feature type="domain" description="HTH luxR-type" evidence="4">
    <location>
        <begin position="184"/>
        <end position="249"/>
    </location>
</feature>
<name>A0A174RVS3_BACUN</name>
<dbReference type="Proteomes" id="UP000487221">
    <property type="component" value="Unassembled WGS sequence"/>
</dbReference>
<dbReference type="PANTHER" id="PTHR44688:SF16">
    <property type="entry name" value="DNA-BINDING TRANSCRIPTIONAL ACTIVATOR DEVR_DOSR"/>
    <property type="match status" value="1"/>
</dbReference>
<dbReference type="Proteomes" id="UP000095788">
    <property type="component" value="Unassembled WGS sequence"/>
</dbReference>
<keyword evidence="1" id="KW-0805">Transcription regulation</keyword>
<dbReference type="PANTHER" id="PTHR44688">
    <property type="entry name" value="DNA-BINDING TRANSCRIPTIONAL ACTIVATOR DEVR_DOSR"/>
    <property type="match status" value="1"/>
</dbReference>
<evidence type="ECO:0000313" key="5">
    <source>
        <dbReference type="EMBL" id="CUP88181.1"/>
    </source>
</evidence>
<proteinExistence type="predicted"/>
<evidence type="ECO:0000256" key="1">
    <source>
        <dbReference type="ARBA" id="ARBA00023015"/>
    </source>
</evidence>
<evidence type="ECO:0000256" key="2">
    <source>
        <dbReference type="ARBA" id="ARBA00023125"/>
    </source>
</evidence>
<dbReference type="InterPro" id="IPR000792">
    <property type="entry name" value="Tscrpt_reg_LuxR_C"/>
</dbReference>
<evidence type="ECO:0000313" key="6">
    <source>
        <dbReference type="EMBL" id="KAB4185128.1"/>
    </source>
</evidence>
<dbReference type="Proteomes" id="UP000261295">
    <property type="component" value="Unassembled WGS sequence"/>
</dbReference>
<dbReference type="InterPro" id="IPR016032">
    <property type="entry name" value="Sig_transdc_resp-reg_C-effctor"/>
</dbReference>
<dbReference type="Pfam" id="PF00196">
    <property type="entry name" value="GerE"/>
    <property type="match status" value="1"/>
</dbReference>
<dbReference type="PROSITE" id="PS50043">
    <property type="entry name" value="HTH_LUXR_2"/>
    <property type="match status" value="1"/>
</dbReference>
<organism evidence="5 8">
    <name type="scientific">Bacteroides uniformis</name>
    <dbReference type="NCBI Taxonomy" id="820"/>
    <lineage>
        <taxon>Bacteria</taxon>
        <taxon>Pseudomonadati</taxon>
        <taxon>Bacteroidota</taxon>
        <taxon>Bacteroidia</taxon>
        <taxon>Bacteroidales</taxon>
        <taxon>Bacteroidaceae</taxon>
        <taxon>Bacteroides</taxon>
    </lineage>
</organism>
<reference evidence="6 10" key="3">
    <citation type="journal article" date="2019" name="Nat. Med.">
        <title>A library of human gut bacterial isolates paired with longitudinal multiomics data enables mechanistic microbiome research.</title>
        <authorList>
            <person name="Poyet M."/>
            <person name="Groussin M."/>
            <person name="Gibbons S.M."/>
            <person name="Avila-Pacheco J."/>
            <person name="Jiang X."/>
            <person name="Kearney S.M."/>
            <person name="Perrotta A.R."/>
            <person name="Berdy B."/>
            <person name="Zhao S."/>
            <person name="Lieberman T.D."/>
            <person name="Swanson P.K."/>
            <person name="Smith M."/>
            <person name="Roesemann S."/>
            <person name="Alexander J.E."/>
            <person name="Rich S.A."/>
            <person name="Livny J."/>
            <person name="Vlamakis H."/>
            <person name="Clish C."/>
            <person name="Bullock K."/>
            <person name="Deik A."/>
            <person name="Scott J."/>
            <person name="Pierce K.A."/>
            <person name="Xavier R.J."/>
            <person name="Alm E.J."/>
        </authorList>
    </citation>
    <scope>NUCLEOTIDE SEQUENCE [LARGE SCALE GENOMIC DNA]</scope>
    <source>
        <strain evidence="6 10">BIOML-A19</strain>
    </source>
</reference>
<evidence type="ECO:0000313" key="9">
    <source>
        <dbReference type="Proteomes" id="UP000261295"/>
    </source>
</evidence>
<dbReference type="Gene3D" id="1.10.10.10">
    <property type="entry name" value="Winged helix-like DNA-binding domain superfamily/Winged helix DNA-binding domain"/>
    <property type="match status" value="1"/>
</dbReference>
<protein>
    <submittedName>
        <fullName evidence="7">DNA-binding response regulator</fullName>
    </submittedName>
    <submittedName>
        <fullName evidence="6">Helix-turn-helix transcriptional regulator</fullName>
    </submittedName>
    <submittedName>
        <fullName evidence="5">Transcriptional regulator, LuxR family</fullName>
    </submittedName>
</protein>
<evidence type="ECO:0000313" key="7">
    <source>
        <dbReference type="EMBL" id="RGM57848.1"/>
    </source>
</evidence>
<keyword evidence="2 7" id="KW-0238">DNA-binding</keyword>
<dbReference type="SMART" id="SM00421">
    <property type="entry name" value="HTH_LUXR"/>
    <property type="match status" value="1"/>
</dbReference>
<dbReference type="EMBL" id="QSTL01000002">
    <property type="protein sequence ID" value="RGM57848.1"/>
    <property type="molecule type" value="Genomic_DNA"/>
</dbReference>
<keyword evidence="3" id="KW-0804">Transcription</keyword>
<dbReference type="SUPFAM" id="SSF46894">
    <property type="entry name" value="C-terminal effector domain of the bipartite response regulators"/>
    <property type="match status" value="1"/>
</dbReference>
<accession>A0A174RVS3</accession>
<dbReference type="RefSeq" id="WP_016272920.1">
    <property type="nucleotide sequence ID" value="NZ_CAKOCG010000004.1"/>
</dbReference>
<evidence type="ECO:0000313" key="10">
    <source>
        <dbReference type="Proteomes" id="UP000487221"/>
    </source>
</evidence>
<gene>
    <name evidence="7" type="ORF">DXC07_03375</name>
    <name evidence="5" type="ORF">ERS852554_02120</name>
    <name evidence="6" type="ORF">GAQ44_07325</name>
</gene>
<evidence type="ECO:0000256" key="3">
    <source>
        <dbReference type="ARBA" id="ARBA00023163"/>
    </source>
</evidence>